<dbReference type="InterPro" id="IPR000847">
    <property type="entry name" value="LysR_HTH_N"/>
</dbReference>
<evidence type="ECO:0000256" key="2">
    <source>
        <dbReference type="ARBA" id="ARBA00023015"/>
    </source>
</evidence>
<evidence type="ECO:0000256" key="1">
    <source>
        <dbReference type="ARBA" id="ARBA00009437"/>
    </source>
</evidence>
<dbReference type="CDD" id="cd05466">
    <property type="entry name" value="PBP2_LTTR_substrate"/>
    <property type="match status" value="1"/>
</dbReference>
<evidence type="ECO:0000313" key="6">
    <source>
        <dbReference type="EMBL" id="MBG6105976.1"/>
    </source>
</evidence>
<dbReference type="Gene3D" id="1.10.10.10">
    <property type="entry name" value="Winged helix-like DNA-binding domain superfamily/Winged helix DNA-binding domain"/>
    <property type="match status" value="1"/>
</dbReference>
<reference evidence="6 7" key="1">
    <citation type="submission" date="2020-11" db="EMBL/GenBank/DDBJ databases">
        <title>Sequencing the genomes of 1000 actinobacteria strains.</title>
        <authorList>
            <person name="Klenk H.-P."/>
        </authorList>
    </citation>
    <scope>NUCLEOTIDE SEQUENCE [LARGE SCALE GENOMIC DNA]</scope>
    <source>
        <strain evidence="6 7">DSM 101695</strain>
    </source>
</reference>
<dbReference type="RefSeq" id="WP_196924198.1">
    <property type="nucleotide sequence ID" value="NZ_JADOTY010000001.1"/>
</dbReference>
<dbReference type="SUPFAM" id="SSF46785">
    <property type="entry name" value="Winged helix' DNA-binding domain"/>
    <property type="match status" value="1"/>
</dbReference>
<dbReference type="InterPro" id="IPR005119">
    <property type="entry name" value="LysR_subst-bd"/>
</dbReference>
<evidence type="ECO:0000256" key="4">
    <source>
        <dbReference type="ARBA" id="ARBA00023163"/>
    </source>
</evidence>
<evidence type="ECO:0000256" key="3">
    <source>
        <dbReference type="ARBA" id="ARBA00023125"/>
    </source>
</evidence>
<comment type="similarity">
    <text evidence="1">Belongs to the LysR transcriptional regulatory family.</text>
</comment>
<dbReference type="EMBL" id="JADOTY010000001">
    <property type="protein sequence ID" value="MBG6105976.1"/>
    <property type="molecule type" value="Genomic_DNA"/>
</dbReference>
<dbReference type="InterPro" id="IPR050950">
    <property type="entry name" value="HTH-type_LysR_regulators"/>
</dbReference>
<evidence type="ECO:0000313" key="7">
    <source>
        <dbReference type="Proteomes" id="UP000631791"/>
    </source>
</evidence>
<comment type="caution">
    <text evidence="6">The sequence shown here is derived from an EMBL/GenBank/DDBJ whole genome shotgun (WGS) entry which is preliminary data.</text>
</comment>
<dbReference type="PRINTS" id="PR00039">
    <property type="entry name" value="HTHLYSR"/>
</dbReference>
<keyword evidence="4" id="KW-0804">Transcription</keyword>
<sequence length="312" mass="33436">MDVRQLEFFLAVAEEGNFTRAAKRSYVSQPGLSSSIRTLERELRVRLFDRVPAGASLTPAGTVFLTRARRMLADAHAAQAELAQVPGTGTSRAVRIGAEQCLGNLVDLADLLSIFAERNPGTELAFEQAPTNRLLEGIHTNAIDVALVAQSPPDDNADTLRAGGGVVLRCEPFVFLTSNNHPLGRESEVSWEVLASERFVDLASSWAAREVLDEAFTTRHGCNRISAVSVGDVYMLLDLVGRGFGIAAVPESVAEKSEAAGLRRLQVAGPPFEWEVLLRVAGRASAAARAFAAMLLPQTAISNSRDALTGRA</sequence>
<keyword evidence="3 6" id="KW-0238">DNA-binding</keyword>
<dbReference type="Proteomes" id="UP000631791">
    <property type="component" value="Unassembled WGS sequence"/>
</dbReference>
<dbReference type="Pfam" id="PF03466">
    <property type="entry name" value="LysR_substrate"/>
    <property type="match status" value="1"/>
</dbReference>
<dbReference type="Gene3D" id="3.40.190.290">
    <property type="match status" value="1"/>
</dbReference>
<dbReference type="SUPFAM" id="SSF53850">
    <property type="entry name" value="Periplasmic binding protein-like II"/>
    <property type="match status" value="1"/>
</dbReference>
<organism evidence="6 7">
    <name type="scientific">Micromonospora vinacea</name>
    <dbReference type="NCBI Taxonomy" id="709878"/>
    <lineage>
        <taxon>Bacteria</taxon>
        <taxon>Bacillati</taxon>
        <taxon>Actinomycetota</taxon>
        <taxon>Actinomycetes</taxon>
        <taxon>Micromonosporales</taxon>
        <taxon>Micromonosporaceae</taxon>
        <taxon>Micromonospora</taxon>
    </lineage>
</organism>
<dbReference type="PANTHER" id="PTHR30419:SF31">
    <property type="entry name" value="BLR3139 PROTEIN"/>
    <property type="match status" value="1"/>
</dbReference>
<dbReference type="PANTHER" id="PTHR30419">
    <property type="entry name" value="HTH-TYPE TRANSCRIPTIONAL REGULATOR YBHD"/>
    <property type="match status" value="1"/>
</dbReference>
<keyword evidence="2" id="KW-0805">Transcription regulation</keyword>
<dbReference type="InterPro" id="IPR036388">
    <property type="entry name" value="WH-like_DNA-bd_sf"/>
</dbReference>
<dbReference type="PROSITE" id="PS50931">
    <property type="entry name" value="HTH_LYSR"/>
    <property type="match status" value="1"/>
</dbReference>
<accession>A0ABS0KBV9</accession>
<keyword evidence="7" id="KW-1185">Reference proteome</keyword>
<dbReference type="GO" id="GO:0003677">
    <property type="term" value="F:DNA binding"/>
    <property type="evidence" value="ECO:0007669"/>
    <property type="project" value="UniProtKB-KW"/>
</dbReference>
<gene>
    <name evidence="6" type="ORF">IW249_006390</name>
</gene>
<evidence type="ECO:0000259" key="5">
    <source>
        <dbReference type="PROSITE" id="PS50931"/>
    </source>
</evidence>
<dbReference type="InterPro" id="IPR036390">
    <property type="entry name" value="WH_DNA-bd_sf"/>
</dbReference>
<proteinExistence type="inferred from homology"/>
<name>A0ABS0KBV9_9ACTN</name>
<feature type="domain" description="HTH lysR-type" evidence="5">
    <location>
        <begin position="1"/>
        <end position="58"/>
    </location>
</feature>
<protein>
    <submittedName>
        <fullName evidence="6">DNA-binding transcriptional LysR family regulator</fullName>
    </submittedName>
</protein>
<dbReference type="Pfam" id="PF00126">
    <property type="entry name" value="HTH_1"/>
    <property type="match status" value="1"/>
</dbReference>